<dbReference type="Pfam" id="PF00881">
    <property type="entry name" value="Nitroreductase"/>
    <property type="match status" value="1"/>
</dbReference>
<dbReference type="Proteomes" id="UP000886881">
    <property type="component" value="Unassembled WGS sequence"/>
</dbReference>
<dbReference type="EMBL" id="DVLC01000092">
    <property type="protein sequence ID" value="HIT47165.1"/>
    <property type="molecule type" value="Genomic_DNA"/>
</dbReference>
<evidence type="ECO:0000256" key="4">
    <source>
        <dbReference type="ARBA" id="ARBA00022643"/>
    </source>
</evidence>
<comment type="similarity">
    <text evidence="2">Belongs to the nitroreductase family.</text>
</comment>
<name>A0A9D1GPB7_9BACT</name>
<sequence length="209" mass="22836">MKRIIILAASAAALCLVSCGRNSAGQPEAVTGNAVIDAIMNRRSIRMYKDMPVEREKLQLIAECGVNAPNAVNSQPWELRIVDDMEMIDAISDSYRRDNPEAVERDPNFKNMFRNAPAVIFIAVPESESGLNAGLLGENICLSAYSLGLGTVCLGGPVGYLKNSEAGKAFLERLDFSEGYDLLYMIGVGYPDESPEAKPRDLSKIRFVE</sequence>
<evidence type="ECO:0000313" key="9">
    <source>
        <dbReference type="Proteomes" id="UP000886881"/>
    </source>
</evidence>
<dbReference type="PANTHER" id="PTHR43673">
    <property type="entry name" value="NAD(P)H NITROREDUCTASE YDGI-RELATED"/>
    <property type="match status" value="1"/>
</dbReference>
<evidence type="ECO:0000256" key="2">
    <source>
        <dbReference type="ARBA" id="ARBA00007118"/>
    </source>
</evidence>
<dbReference type="InterPro" id="IPR029479">
    <property type="entry name" value="Nitroreductase"/>
</dbReference>
<reference evidence="8" key="1">
    <citation type="submission" date="2020-10" db="EMBL/GenBank/DDBJ databases">
        <authorList>
            <person name="Gilroy R."/>
        </authorList>
    </citation>
    <scope>NUCLEOTIDE SEQUENCE</scope>
    <source>
        <strain evidence="8">ChiHecec2B26-709</strain>
    </source>
</reference>
<feature type="domain" description="Nitroreductase" evidence="7">
    <location>
        <begin position="39"/>
        <end position="190"/>
    </location>
</feature>
<proteinExistence type="inferred from homology"/>
<dbReference type="Gene3D" id="3.40.109.10">
    <property type="entry name" value="NADH Oxidase"/>
    <property type="match status" value="1"/>
</dbReference>
<evidence type="ECO:0000256" key="5">
    <source>
        <dbReference type="ARBA" id="ARBA00023002"/>
    </source>
</evidence>
<evidence type="ECO:0000313" key="8">
    <source>
        <dbReference type="EMBL" id="HIT47165.1"/>
    </source>
</evidence>
<keyword evidence="6" id="KW-0732">Signal</keyword>
<dbReference type="PANTHER" id="PTHR43673:SF2">
    <property type="entry name" value="NITROREDUCTASE"/>
    <property type="match status" value="1"/>
</dbReference>
<keyword evidence="4" id="KW-0288">FMN</keyword>
<keyword evidence="5" id="KW-0560">Oxidoreductase</keyword>
<evidence type="ECO:0000256" key="3">
    <source>
        <dbReference type="ARBA" id="ARBA00022630"/>
    </source>
</evidence>
<dbReference type="SUPFAM" id="SSF55469">
    <property type="entry name" value="FMN-dependent nitroreductase-like"/>
    <property type="match status" value="1"/>
</dbReference>
<feature type="chain" id="PRO_5038561608" evidence="6">
    <location>
        <begin position="25"/>
        <end position="209"/>
    </location>
</feature>
<evidence type="ECO:0000256" key="6">
    <source>
        <dbReference type="SAM" id="SignalP"/>
    </source>
</evidence>
<protein>
    <submittedName>
        <fullName evidence="8">Nitroreductase family protein</fullName>
    </submittedName>
</protein>
<comment type="cofactor">
    <cofactor evidence="1">
        <name>FMN</name>
        <dbReference type="ChEBI" id="CHEBI:58210"/>
    </cofactor>
</comment>
<keyword evidence="3" id="KW-0285">Flavoprotein</keyword>
<reference evidence="8" key="2">
    <citation type="journal article" date="2021" name="PeerJ">
        <title>Extensive microbial diversity within the chicken gut microbiome revealed by metagenomics and culture.</title>
        <authorList>
            <person name="Gilroy R."/>
            <person name="Ravi A."/>
            <person name="Getino M."/>
            <person name="Pursley I."/>
            <person name="Horton D.L."/>
            <person name="Alikhan N.F."/>
            <person name="Baker D."/>
            <person name="Gharbi K."/>
            <person name="Hall N."/>
            <person name="Watson M."/>
            <person name="Adriaenssens E.M."/>
            <person name="Foster-Nyarko E."/>
            <person name="Jarju S."/>
            <person name="Secka A."/>
            <person name="Antonio M."/>
            <person name="Oren A."/>
            <person name="Chaudhuri R.R."/>
            <person name="La Ragione R."/>
            <person name="Hildebrand F."/>
            <person name="Pallen M.J."/>
        </authorList>
    </citation>
    <scope>NUCLEOTIDE SEQUENCE</scope>
    <source>
        <strain evidence="8">ChiHecec2B26-709</strain>
    </source>
</reference>
<comment type="caution">
    <text evidence="8">The sequence shown here is derived from an EMBL/GenBank/DDBJ whole genome shotgun (WGS) entry which is preliminary data.</text>
</comment>
<organism evidence="8 9">
    <name type="scientific">Candidatus Cryptobacteroides merdipullorum</name>
    <dbReference type="NCBI Taxonomy" id="2840771"/>
    <lineage>
        <taxon>Bacteria</taxon>
        <taxon>Pseudomonadati</taxon>
        <taxon>Bacteroidota</taxon>
        <taxon>Bacteroidia</taxon>
        <taxon>Bacteroidales</taxon>
        <taxon>Candidatus Cryptobacteroides</taxon>
    </lineage>
</organism>
<dbReference type="AlphaFoldDB" id="A0A9D1GPB7"/>
<evidence type="ECO:0000259" key="7">
    <source>
        <dbReference type="Pfam" id="PF00881"/>
    </source>
</evidence>
<evidence type="ECO:0000256" key="1">
    <source>
        <dbReference type="ARBA" id="ARBA00001917"/>
    </source>
</evidence>
<dbReference type="GO" id="GO:0016491">
    <property type="term" value="F:oxidoreductase activity"/>
    <property type="evidence" value="ECO:0007669"/>
    <property type="project" value="UniProtKB-KW"/>
</dbReference>
<dbReference type="InterPro" id="IPR000415">
    <property type="entry name" value="Nitroreductase-like"/>
</dbReference>
<accession>A0A9D1GPB7</accession>
<gene>
    <name evidence="8" type="ORF">IAC35_04835</name>
</gene>
<feature type="signal peptide" evidence="6">
    <location>
        <begin position="1"/>
        <end position="24"/>
    </location>
</feature>